<dbReference type="InParanoid" id="S8DHG0"/>
<sequence length="293" mass="33119">GGNDADDEDEGGDGDEEVTRKKGVRRGPQAYTEFNRIFRDWLKKKNLPLKYVEGSLVSVSPATLQAWENKTGTGPDSARPAFDWTKAMSSEWNQELVIVLSDAFLREVKDSEHLPLTEAMCPPVKAIYTNLTKKMQKVQTAYNKFEGKPPIEFELAKTKSAAEGRRNVRRAGALNRRERIIRNNSATNPTLWQQVEKVIEALSIGAMSSDHSDVDAPRNHKVVTRAYYPWRAKEIADLMEALESYPSGRSTMGNRAYPRTFRLNSAVTSAREPIPKLPVNFYDRHWLAAQHKA</sequence>
<feature type="non-terminal residue" evidence="2">
    <location>
        <position position="293"/>
    </location>
</feature>
<keyword evidence="3" id="KW-1185">Reference proteome</keyword>
<feature type="region of interest" description="Disordered" evidence="1">
    <location>
        <begin position="1"/>
        <end position="24"/>
    </location>
</feature>
<dbReference type="STRING" id="743788.S8DHG0"/>
<evidence type="ECO:0000313" key="2">
    <source>
        <dbReference type="EMBL" id="EPS92417.1"/>
    </source>
</evidence>
<evidence type="ECO:0000313" key="3">
    <source>
        <dbReference type="Proteomes" id="UP000015241"/>
    </source>
</evidence>
<dbReference type="EMBL" id="KE504622">
    <property type="protein sequence ID" value="EPS92417.1"/>
    <property type="molecule type" value="Genomic_DNA"/>
</dbReference>
<protein>
    <submittedName>
        <fullName evidence="2">Uncharacterized protein</fullName>
    </submittedName>
</protein>
<dbReference type="AlphaFoldDB" id="S8DHG0"/>
<dbReference type="OrthoDB" id="2804106at2759"/>
<feature type="non-terminal residue" evidence="2">
    <location>
        <position position="1"/>
    </location>
</feature>
<reference evidence="2 3" key="1">
    <citation type="journal article" date="2012" name="Science">
        <title>The Paleozoic origin of enzymatic lignin decomposition reconstructed from 31 fungal genomes.</title>
        <authorList>
            <person name="Floudas D."/>
            <person name="Binder M."/>
            <person name="Riley R."/>
            <person name="Barry K."/>
            <person name="Blanchette R.A."/>
            <person name="Henrissat B."/>
            <person name="Martinez A.T."/>
            <person name="Otillar R."/>
            <person name="Spatafora J.W."/>
            <person name="Yadav J.S."/>
            <person name="Aerts A."/>
            <person name="Benoit I."/>
            <person name="Boyd A."/>
            <person name="Carlson A."/>
            <person name="Copeland A."/>
            <person name="Coutinho P.M."/>
            <person name="de Vries R.P."/>
            <person name="Ferreira P."/>
            <person name="Findley K."/>
            <person name="Foster B."/>
            <person name="Gaskell J."/>
            <person name="Glotzer D."/>
            <person name="Gorecki P."/>
            <person name="Heitman J."/>
            <person name="Hesse C."/>
            <person name="Hori C."/>
            <person name="Igarashi K."/>
            <person name="Jurgens J.A."/>
            <person name="Kallen N."/>
            <person name="Kersten P."/>
            <person name="Kohler A."/>
            <person name="Kuees U."/>
            <person name="Kumar T.K.A."/>
            <person name="Kuo A."/>
            <person name="LaButti K."/>
            <person name="Larrondo L.F."/>
            <person name="Lindquist E."/>
            <person name="Ling A."/>
            <person name="Lombard V."/>
            <person name="Lucas S."/>
            <person name="Lundell T."/>
            <person name="Martin R."/>
            <person name="McLaughlin D.J."/>
            <person name="Morgenstern I."/>
            <person name="Morin E."/>
            <person name="Murat C."/>
            <person name="Nagy L.G."/>
            <person name="Nolan M."/>
            <person name="Ohm R.A."/>
            <person name="Patyshakuliyeva A."/>
            <person name="Rokas A."/>
            <person name="Ruiz-Duenas F.J."/>
            <person name="Sabat G."/>
            <person name="Salamov A."/>
            <person name="Samejima M."/>
            <person name="Schmutz J."/>
            <person name="Slot J.C."/>
            <person name="St John F."/>
            <person name="Stenlid J."/>
            <person name="Sun H."/>
            <person name="Sun S."/>
            <person name="Syed K."/>
            <person name="Tsang A."/>
            <person name="Wiebenga A."/>
            <person name="Young D."/>
            <person name="Pisabarro A."/>
            <person name="Eastwood D.C."/>
            <person name="Martin F."/>
            <person name="Cullen D."/>
            <person name="Grigoriev I.V."/>
            <person name="Hibbett D.S."/>
        </authorList>
    </citation>
    <scope>NUCLEOTIDE SEQUENCE</scope>
    <source>
        <strain evidence="3">FP-58527</strain>
    </source>
</reference>
<organism evidence="2 3">
    <name type="scientific">Fomitopsis schrenkii</name>
    <name type="common">Brown rot fungus</name>
    <dbReference type="NCBI Taxonomy" id="2126942"/>
    <lineage>
        <taxon>Eukaryota</taxon>
        <taxon>Fungi</taxon>
        <taxon>Dikarya</taxon>
        <taxon>Basidiomycota</taxon>
        <taxon>Agaricomycotina</taxon>
        <taxon>Agaricomycetes</taxon>
        <taxon>Polyporales</taxon>
        <taxon>Fomitopsis</taxon>
    </lineage>
</organism>
<dbReference type="Proteomes" id="UP000015241">
    <property type="component" value="Unassembled WGS sequence"/>
</dbReference>
<dbReference type="HOGENOM" id="CLU_951723_0_0_1"/>
<gene>
    <name evidence="2" type="ORF">FOMPIDRAFT_1021050</name>
</gene>
<accession>S8DHG0</accession>
<proteinExistence type="predicted"/>
<name>S8DHG0_FOMSC</name>
<feature type="compositionally biased region" description="Acidic residues" evidence="1">
    <location>
        <begin position="1"/>
        <end position="16"/>
    </location>
</feature>
<evidence type="ECO:0000256" key="1">
    <source>
        <dbReference type="SAM" id="MobiDB-lite"/>
    </source>
</evidence>